<evidence type="ECO:0000256" key="3">
    <source>
        <dbReference type="ARBA" id="ARBA00022989"/>
    </source>
</evidence>
<keyword evidence="9" id="KW-1185">Reference proteome</keyword>
<evidence type="ECO:0000259" key="7">
    <source>
        <dbReference type="Pfam" id="PF03151"/>
    </source>
</evidence>
<feature type="compositionally biased region" description="Polar residues" evidence="5">
    <location>
        <begin position="79"/>
        <end position="95"/>
    </location>
</feature>
<evidence type="ECO:0000256" key="1">
    <source>
        <dbReference type="ARBA" id="ARBA00004141"/>
    </source>
</evidence>
<feature type="transmembrane region" description="Helical" evidence="6">
    <location>
        <begin position="370"/>
        <end position="389"/>
    </location>
</feature>
<evidence type="ECO:0000313" key="8">
    <source>
        <dbReference type="EMBL" id="SAL98636.1"/>
    </source>
</evidence>
<dbReference type="OMA" id="LEICCAN"/>
<dbReference type="STRING" id="4829.A0A168MJE2"/>
<gene>
    <name evidence="8" type="primary">ABSGL_04191.1 scaffold 5169</name>
</gene>
<comment type="subcellular location">
    <subcellularLocation>
        <location evidence="1">Membrane</location>
        <topology evidence="1">Multi-pass membrane protein</topology>
    </subcellularLocation>
</comment>
<feature type="compositionally biased region" description="Low complexity" evidence="5">
    <location>
        <begin position="254"/>
        <end position="276"/>
    </location>
</feature>
<protein>
    <recommendedName>
        <fullName evidence="7">Sugar phosphate transporter domain-containing protein</fullName>
    </recommendedName>
</protein>
<feature type="domain" description="Sugar phosphate transporter" evidence="7">
    <location>
        <begin position="193"/>
        <end position="510"/>
    </location>
</feature>
<feature type="compositionally biased region" description="Basic and acidic residues" evidence="5">
    <location>
        <begin position="13"/>
        <end position="28"/>
    </location>
</feature>
<dbReference type="InterPro" id="IPR004853">
    <property type="entry name" value="Sugar_P_trans_dom"/>
</dbReference>
<dbReference type="PANTHER" id="PTHR11132">
    <property type="entry name" value="SOLUTE CARRIER FAMILY 35"/>
    <property type="match status" value="1"/>
</dbReference>
<feature type="transmembrane region" description="Helical" evidence="6">
    <location>
        <begin position="346"/>
        <end position="364"/>
    </location>
</feature>
<dbReference type="EMBL" id="LT552278">
    <property type="protein sequence ID" value="SAL98636.1"/>
    <property type="molecule type" value="Genomic_DNA"/>
</dbReference>
<evidence type="ECO:0000256" key="2">
    <source>
        <dbReference type="ARBA" id="ARBA00022692"/>
    </source>
</evidence>
<feature type="transmembrane region" description="Helical" evidence="6">
    <location>
        <begin position="448"/>
        <end position="471"/>
    </location>
</feature>
<feature type="transmembrane region" description="Helical" evidence="6">
    <location>
        <begin position="221"/>
        <end position="243"/>
    </location>
</feature>
<dbReference type="Proteomes" id="UP000078561">
    <property type="component" value="Unassembled WGS sequence"/>
</dbReference>
<feature type="transmembrane region" description="Helical" evidence="6">
    <location>
        <begin position="410"/>
        <end position="428"/>
    </location>
</feature>
<feature type="region of interest" description="Disordered" evidence="5">
    <location>
        <begin position="253"/>
        <end position="282"/>
    </location>
</feature>
<dbReference type="GO" id="GO:0016020">
    <property type="term" value="C:membrane"/>
    <property type="evidence" value="ECO:0007669"/>
    <property type="project" value="UniProtKB-SubCell"/>
</dbReference>
<evidence type="ECO:0000256" key="5">
    <source>
        <dbReference type="SAM" id="MobiDB-lite"/>
    </source>
</evidence>
<reference evidence="8" key="1">
    <citation type="submission" date="2016-04" db="EMBL/GenBank/DDBJ databases">
        <authorList>
            <person name="Evans L.H."/>
            <person name="Alamgir A."/>
            <person name="Owens N."/>
            <person name="Weber N.D."/>
            <person name="Virtaneva K."/>
            <person name="Barbian K."/>
            <person name="Babar A."/>
            <person name="Rosenke K."/>
        </authorList>
    </citation>
    <scope>NUCLEOTIDE SEQUENCE [LARGE SCALE GENOMIC DNA]</scope>
    <source>
        <strain evidence="8">CBS 101.48</strain>
    </source>
</reference>
<name>A0A168MJE2_ABSGL</name>
<feature type="transmembrane region" description="Helical" evidence="6">
    <location>
        <begin position="192"/>
        <end position="209"/>
    </location>
</feature>
<evidence type="ECO:0000313" key="9">
    <source>
        <dbReference type="Proteomes" id="UP000078561"/>
    </source>
</evidence>
<feature type="compositionally biased region" description="Low complexity" evidence="5">
    <location>
        <begin position="114"/>
        <end position="136"/>
    </location>
</feature>
<keyword evidence="3 6" id="KW-1133">Transmembrane helix</keyword>
<keyword evidence="4 6" id="KW-0472">Membrane</keyword>
<accession>A0A168MJE2</accession>
<feature type="compositionally biased region" description="Polar residues" evidence="5">
    <location>
        <begin position="29"/>
        <end position="51"/>
    </location>
</feature>
<evidence type="ECO:0000256" key="6">
    <source>
        <dbReference type="SAM" id="Phobius"/>
    </source>
</evidence>
<evidence type="ECO:0000256" key="4">
    <source>
        <dbReference type="ARBA" id="ARBA00023136"/>
    </source>
</evidence>
<proteinExistence type="predicted"/>
<dbReference type="AlphaFoldDB" id="A0A168MJE2"/>
<feature type="region of interest" description="Disordered" evidence="5">
    <location>
        <begin position="1"/>
        <end position="137"/>
    </location>
</feature>
<feature type="transmembrane region" description="Helical" evidence="6">
    <location>
        <begin position="301"/>
        <end position="325"/>
    </location>
</feature>
<dbReference type="InterPro" id="IPR050186">
    <property type="entry name" value="TPT_transporter"/>
</dbReference>
<feature type="compositionally biased region" description="Low complexity" evidence="5">
    <location>
        <begin position="52"/>
        <end position="67"/>
    </location>
</feature>
<dbReference type="OrthoDB" id="6418713at2759"/>
<dbReference type="InParanoid" id="A0A168MJE2"/>
<keyword evidence="2 6" id="KW-0812">Transmembrane</keyword>
<sequence>MDDIVSSAPLAFDDQKKRHSDDNERETPLDSSAPLTASVQRSSSNKQLKSSTNCTGGDTTESTTTWTDKPKRQGHHRTTSIQNGYQQHQQQSTVKKSSKFHGRRGSLPPVLKVQTQQLQQQQHLQPSNVNNNSNSNKLAGVDFSPISRSPFTSSIPPLPEKGSISIHINHPTKSDVLGRHLIQPQHENMLKNLSYILLWYFFSTTLSLYNKNLMGRDRFNFQFPLLVSAIHAGIHSVITWLMMTFGGDRWRKGSPSSTPSLSASSSSSTTTTTASSGQDSSIHVDSLSTSNYLYKVVPCGVAAALEICCANASLVFITLSFYTMVKSSTPVWVLLFSFMFGFEKPRVTLIVIIMVIVSGVLLTVEGETKFDALGFTLVLVASVVSGLRWNLTQLLLQQDRLGINSPIATLYYLSPIMFVTMLFLSFLVEHPLDQFRQSEHFDNPYHVLESFGLMAIGGLLAFAMLLAELALIKSTNTVTLSVAGISKELVVITLSVAIYGDVLTGNAIMGVNRWDHWL</sequence>
<dbReference type="Pfam" id="PF03151">
    <property type="entry name" value="TPT"/>
    <property type="match status" value="1"/>
</dbReference>
<organism evidence="8">
    <name type="scientific">Absidia glauca</name>
    <name type="common">Pin mould</name>
    <dbReference type="NCBI Taxonomy" id="4829"/>
    <lineage>
        <taxon>Eukaryota</taxon>
        <taxon>Fungi</taxon>
        <taxon>Fungi incertae sedis</taxon>
        <taxon>Mucoromycota</taxon>
        <taxon>Mucoromycotina</taxon>
        <taxon>Mucoromycetes</taxon>
        <taxon>Mucorales</taxon>
        <taxon>Cunninghamellaceae</taxon>
        <taxon>Absidia</taxon>
    </lineage>
</organism>